<sequence length="83" mass="9367">MYDIIVLIEIFLIGFAVEGESVPFCLLFSIEILLKVYTFGPKQFDVAITSLALVFLVIGSAYSPKDYILHLRYHRVGIVQGQN</sequence>
<keyword evidence="1" id="KW-0472">Membrane</keyword>
<reference evidence="2" key="1">
    <citation type="submission" date="2022-11" db="EMBL/GenBank/DDBJ databases">
        <title>Centuries of genome instability and evolution in soft-shell clam transmissible cancer (bioRxiv).</title>
        <authorList>
            <person name="Hart S.F.M."/>
            <person name="Yonemitsu M.A."/>
            <person name="Giersch R.M."/>
            <person name="Beal B.F."/>
            <person name="Arriagada G."/>
            <person name="Davis B.W."/>
            <person name="Ostrander E.A."/>
            <person name="Goff S.P."/>
            <person name="Metzger M.J."/>
        </authorList>
    </citation>
    <scope>NUCLEOTIDE SEQUENCE</scope>
    <source>
        <strain evidence="2">MELC-2E11</strain>
        <tissue evidence="2">Siphon/mantle</tissue>
    </source>
</reference>
<keyword evidence="1" id="KW-0812">Transmembrane</keyword>
<organism evidence="2 3">
    <name type="scientific">Mya arenaria</name>
    <name type="common">Soft-shell clam</name>
    <dbReference type="NCBI Taxonomy" id="6604"/>
    <lineage>
        <taxon>Eukaryota</taxon>
        <taxon>Metazoa</taxon>
        <taxon>Spiralia</taxon>
        <taxon>Lophotrochozoa</taxon>
        <taxon>Mollusca</taxon>
        <taxon>Bivalvia</taxon>
        <taxon>Autobranchia</taxon>
        <taxon>Heteroconchia</taxon>
        <taxon>Euheterodonta</taxon>
        <taxon>Imparidentia</taxon>
        <taxon>Neoheterodontei</taxon>
        <taxon>Myida</taxon>
        <taxon>Myoidea</taxon>
        <taxon>Myidae</taxon>
        <taxon>Mya</taxon>
    </lineage>
</organism>
<accession>A0ABY7F9P8</accession>
<gene>
    <name evidence="2" type="ORF">MAR_000678</name>
</gene>
<evidence type="ECO:0000256" key="1">
    <source>
        <dbReference type="SAM" id="Phobius"/>
    </source>
</evidence>
<evidence type="ECO:0000313" key="2">
    <source>
        <dbReference type="EMBL" id="WAR18840.1"/>
    </source>
</evidence>
<keyword evidence="1" id="KW-1133">Transmembrane helix</keyword>
<feature type="transmembrane region" description="Helical" evidence="1">
    <location>
        <begin position="43"/>
        <end position="62"/>
    </location>
</feature>
<dbReference type="Proteomes" id="UP001164746">
    <property type="component" value="Chromosome 11"/>
</dbReference>
<name>A0ABY7F9P8_MYAAR</name>
<keyword evidence="3" id="KW-1185">Reference proteome</keyword>
<evidence type="ECO:0000313" key="3">
    <source>
        <dbReference type="Proteomes" id="UP001164746"/>
    </source>
</evidence>
<proteinExistence type="predicted"/>
<dbReference type="EMBL" id="CP111022">
    <property type="protein sequence ID" value="WAR18840.1"/>
    <property type="molecule type" value="Genomic_DNA"/>
</dbReference>
<protein>
    <submittedName>
        <fullName evidence="2">Uncharacterized protein</fullName>
    </submittedName>
</protein>